<dbReference type="HOGENOM" id="CLU_057752_7_0_1"/>
<dbReference type="InterPro" id="IPR000210">
    <property type="entry name" value="BTB/POZ_dom"/>
</dbReference>
<feature type="domain" description="BTB" evidence="1">
    <location>
        <begin position="12"/>
        <end position="79"/>
    </location>
</feature>
<protein>
    <recommendedName>
        <fullName evidence="1">BTB domain-containing protein</fullName>
    </recommendedName>
</protein>
<dbReference type="EMBL" id="ABDF02000004">
    <property type="protein sequence ID" value="EHK24274.1"/>
    <property type="molecule type" value="Genomic_DNA"/>
</dbReference>
<accession>G9MLP7</accession>
<organism evidence="2 3">
    <name type="scientific">Hypocrea virens (strain Gv29-8 / FGSC 10586)</name>
    <name type="common">Gliocladium virens</name>
    <name type="synonym">Trichoderma virens</name>
    <dbReference type="NCBI Taxonomy" id="413071"/>
    <lineage>
        <taxon>Eukaryota</taxon>
        <taxon>Fungi</taxon>
        <taxon>Dikarya</taxon>
        <taxon>Ascomycota</taxon>
        <taxon>Pezizomycotina</taxon>
        <taxon>Sordariomycetes</taxon>
        <taxon>Hypocreomycetidae</taxon>
        <taxon>Hypocreales</taxon>
        <taxon>Hypocreaceae</taxon>
        <taxon>Trichoderma</taxon>
    </lineage>
</organism>
<dbReference type="VEuPathDB" id="FungiDB:TRIVIDRAFT_30335"/>
<dbReference type="eggNOG" id="ENOG502SAH3">
    <property type="taxonomic scope" value="Eukaryota"/>
</dbReference>
<dbReference type="PROSITE" id="PS50097">
    <property type="entry name" value="BTB"/>
    <property type="match status" value="1"/>
</dbReference>
<dbReference type="OrthoDB" id="6359816at2759"/>
<dbReference type="AlphaFoldDB" id="G9MLP7"/>
<feature type="non-terminal residue" evidence="2">
    <location>
        <position position="1"/>
    </location>
</feature>
<proteinExistence type="predicted"/>
<comment type="caution">
    <text evidence="2">The sequence shown here is derived from an EMBL/GenBank/DDBJ whole genome shotgun (WGS) entry which is preliminary data.</text>
</comment>
<sequence>HWHRSFNTKLHADVSIRLGDIELPAHGIVLASQSEYFKKALQSSMKEGIEKKFEFSEGSMHAHWRMFEYIYRGRYCHDAEPLLGSIDLLKDIRVYQLADYFQIPNLKNYAMRSLKLRLKKLYVSENFVGCIREVYGMSIEVSHDMRKEISDIARTHLTELWDKKSFRALLREGGDFVMDILKVVAADGYQ</sequence>
<evidence type="ECO:0000313" key="2">
    <source>
        <dbReference type="EMBL" id="EHK24274.1"/>
    </source>
</evidence>
<gene>
    <name evidence="2" type="ORF">TRIVIDRAFT_30335</name>
</gene>
<keyword evidence="3" id="KW-1185">Reference proteome</keyword>
<dbReference type="STRING" id="413071.G9MLP7"/>
<name>G9MLP7_HYPVG</name>
<dbReference type="Gene3D" id="3.30.710.10">
    <property type="entry name" value="Potassium Channel Kv1.1, Chain A"/>
    <property type="match status" value="1"/>
</dbReference>
<evidence type="ECO:0000259" key="1">
    <source>
        <dbReference type="PROSITE" id="PS50097"/>
    </source>
</evidence>
<dbReference type="PANTHER" id="PTHR47843:SF5">
    <property type="entry name" value="BTB_POZ DOMAIN PROTEIN"/>
    <property type="match status" value="1"/>
</dbReference>
<evidence type="ECO:0000313" key="3">
    <source>
        <dbReference type="Proteomes" id="UP000007115"/>
    </source>
</evidence>
<dbReference type="InterPro" id="IPR011333">
    <property type="entry name" value="SKP1/BTB/POZ_sf"/>
</dbReference>
<dbReference type="GeneID" id="25792869"/>
<dbReference type="SMART" id="SM00225">
    <property type="entry name" value="BTB"/>
    <property type="match status" value="1"/>
</dbReference>
<dbReference type="Proteomes" id="UP000007115">
    <property type="component" value="Unassembled WGS sequence"/>
</dbReference>
<dbReference type="InParanoid" id="G9MLP7"/>
<dbReference type="RefSeq" id="XP_013958487.1">
    <property type="nucleotide sequence ID" value="XM_014103012.1"/>
</dbReference>
<dbReference type="SUPFAM" id="SSF54695">
    <property type="entry name" value="POZ domain"/>
    <property type="match status" value="1"/>
</dbReference>
<dbReference type="Pfam" id="PF00651">
    <property type="entry name" value="BTB"/>
    <property type="match status" value="1"/>
</dbReference>
<dbReference type="OMA" id="HRSELWQ"/>
<dbReference type="CDD" id="cd18186">
    <property type="entry name" value="BTB_POZ_ZBTB_KLHL-like"/>
    <property type="match status" value="1"/>
</dbReference>
<reference evidence="2 3" key="1">
    <citation type="journal article" date="2011" name="Genome Biol.">
        <title>Comparative genome sequence analysis underscores mycoparasitism as the ancestral life style of Trichoderma.</title>
        <authorList>
            <person name="Kubicek C.P."/>
            <person name="Herrera-Estrella A."/>
            <person name="Seidl-Seiboth V."/>
            <person name="Martinez D.A."/>
            <person name="Druzhinina I.S."/>
            <person name="Thon M."/>
            <person name="Zeilinger S."/>
            <person name="Casas-Flores S."/>
            <person name="Horwitz B.A."/>
            <person name="Mukherjee P.K."/>
            <person name="Mukherjee M."/>
            <person name="Kredics L."/>
            <person name="Alcaraz L.D."/>
            <person name="Aerts A."/>
            <person name="Antal Z."/>
            <person name="Atanasova L."/>
            <person name="Cervantes-Badillo M.G."/>
            <person name="Challacombe J."/>
            <person name="Chertkov O."/>
            <person name="McCluskey K."/>
            <person name="Coulpier F."/>
            <person name="Deshpande N."/>
            <person name="von Doehren H."/>
            <person name="Ebbole D.J."/>
            <person name="Esquivel-Naranjo E.U."/>
            <person name="Fekete E."/>
            <person name="Flipphi M."/>
            <person name="Glaser F."/>
            <person name="Gomez-Rodriguez E.Y."/>
            <person name="Gruber S."/>
            <person name="Han C."/>
            <person name="Henrissat B."/>
            <person name="Hermosa R."/>
            <person name="Hernandez-Onate M."/>
            <person name="Karaffa L."/>
            <person name="Kosti I."/>
            <person name="Le Crom S."/>
            <person name="Lindquist E."/>
            <person name="Lucas S."/>
            <person name="Luebeck M."/>
            <person name="Luebeck P.S."/>
            <person name="Margeot A."/>
            <person name="Metz B."/>
            <person name="Misra M."/>
            <person name="Nevalainen H."/>
            <person name="Omann M."/>
            <person name="Packer N."/>
            <person name="Perrone G."/>
            <person name="Uresti-Rivera E.E."/>
            <person name="Salamov A."/>
            <person name="Schmoll M."/>
            <person name="Seiboth B."/>
            <person name="Shapiro H."/>
            <person name="Sukno S."/>
            <person name="Tamayo-Ramos J.A."/>
            <person name="Tisch D."/>
            <person name="Wiest A."/>
            <person name="Wilkinson H.H."/>
            <person name="Zhang M."/>
            <person name="Coutinho P.M."/>
            <person name="Kenerley C.M."/>
            <person name="Monte E."/>
            <person name="Baker S.E."/>
            <person name="Grigoriev I.V."/>
        </authorList>
    </citation>
    <scope>NUCLEOTIDE SEQUENCE [LARGE SCALE GENOMIC DNA]</scope>
    <source>
        <strain evidence="3">Gv29-8 / FGSC 10586</strain>
    </source>
</reference>
<dbReference type="PANTHER" id="PTHR47843">
    <property type="entry name" value="BTB DOMAIN-CONTAINING PROTEIN-RELATED"/>
    <property type="match status" value="1"/>
</dbReference>